<feature type="compositionally biased region" description="Basic and acidic residues" evidence="1">
    <location>
        <begin position="57"/>
        <end position="73"/>
    </location>
</feature>
<accession>A0A5B0KSZ4</accession>
<evidence type="ECO:0000256" key="1">
    <source>
        <dbReference type="SAM" id="MobiDB-lite"/>
    </source>
</evidence>
<dbReference type="EMBL" id="VEWN01000013">
    <property type="protein sequence ID" value="KAA1053924.1"/>
    <property type="molecule type" value="Genomic_DNA"/>
</dbReference>
<protein>
    <submittedName>
        <fullName evidence="2">Uncharacterized protein</fullName>
    </submittedName>
</protein>
<feature type="region of interest" description="Disordered" evidence="1">
    <location>
        <begin position="54"/>
        <end position="82"/>
    </location>
</feature>
<dbReference type="AlphaFoldDB" id="A0A5B0KSZ4"/>
<gene>
    <name evidence="2" type="ORF">FH063_002506</name>
</gene>
<organism evidence="2 3">
    <name type="scientific">Azospirillum argentinense</name>
    <dbReference type="NCBI Taxonomy" id="2970906"/>
    <lineage>
        <taxon>Bacteria</taxon>
        <taxon>Pseudomonadati</taxon>
        <taxon>Pseudomonadota</taxon>
        <taxon>Alphaproteobacteria</taxon>
        <taxon>Rhodospirillales</taxon>
        <taxon>Azospirillaceae</taxon>
        <taxon>Azospirillum</taxon>
    </lineage>
</organism>
<evidence type="ECO:0000313" key="2">
    <source>
        <dbReference type="EMBL" id="KAA1053924.1"/>
    </source>
</evidence>
<name>A0A5B0KSZ4_9PROT</name>
<reference evidence="2 3" key="1">
    <citation type="submission" date="2019-07" db="EMBL/GenBank/DDBJ databases">
        <title>Genome sequencing of the stress-tolerant strain Azospirillum brasilense Az19.</title>
        <authorList>
            <person name="Maroniche G.A."/>
            <person name="Garcia J.E."/>
            <person name="Pagnussat L."/>
            <person name="Amenta M."/>
            <person name="Creus C.M."/>
        </authorList>
    </citation>
    <scope>NUCLEOTIDE SEQUENCE [LARGE SCALE GENOMIC DNA]</scope>
    <source>
        <strain evidence="2 3">Az19</strain>
    </source>
</reference>
<comment type="caution">
    <text evidence="2">The sequence shown here is derived from an EMBL/GenBank/DDBJ whole genome shotgun (WGS) entry which is preliminary data.</text>
</comment>
<dbReference type="Proteomes" id="UP000325333">
    <property type="component" value="Unassembled WGS sequence"/>
</dbReference>
<evidence type="ECO:0000313" key="3">
    <source>
        <dbReference type="Proteomes" id="UP000325333"/>
    </source>
</evidence>
<sequence length="82" mass="9763">MPHSNRTPDSYFLTDEEREIIRKNYPTLERCQLQALLPRRSWNSIRSAARRLKLRRKAEPARRWKPDDDHAQHELPAATRSG</sequence>
<proteinExistence type="predicted"/>